<evidence type="ECO:0000313" key="2">
    <source>
        <dbReference type="Proteomes" id="UP001195483"/>
    </source>
</evidence>
<name>A0AAE0W8L6_9BIVA</name>
<evidence type="ECO:0000313" key="1">
    <source>
        <dbReference type="EMBL" id="KAK3605129.1"/>
    </source>
</evidence>
<dbReference type="Proteomes" id="UP001195483">
    <property type="component" value="Unassembled WGS sequence"/>
</dbReference>
<reference evidence="1" key="1">
    <citation type="journal article" date="2021" name="Genome Biol. Evol.">
        <title>A High-Quality Reference Genome for a Parasitic Bivalve with Doubly Uniparental Inheritance (Bivalvia: Unionida).</title>
        <authorList>
            <person name="Smith C.H."/>
        </authorList>
    </citation>
    <scope>NUCLEOTIDE SEQUENCE</scope>
    <source>
        <strain evidence="1">CHS0354</strain>
    </source>
</reference>
<organism evidence="1 2">
    <name type="scientific">Potamilus streckersoni</name>
    <dbReference type="NCBI Taxonomy" id="2493646"/>
    <lineage>
        <taxon>Eukaryota</taxon>
        <taxon>Metazoa</taxon>
        <taxon>Spiralia</taxon>
        <taxon>Lophotrochozoa</taxon>
        <taxon>Mollusca</taxon>
        <taxon>Bivalvia</taxon>
        <taxon>Autobranchia</taxon>
        <taxon>Heteroconchia</taxon>
        <taxon>Palaeoheterodonta</taxon>
        <taxon>Unionida</taxon>
        <taxon>Unionoidea</taxon>
        <taxon>Unionidae</taxon>
        <taxon>Ambleminae</taxon>
        <taxon>Lampsilini</taxon>
        <taxon>Potamilus</taxon>
    </lineage>
</organism>
<proteinExistence type="predicted"/>
<accession>A0AAE0W8L6</accession>
<gene>
    <name evidence="1" type="ORF">CHS0354_000798</name>
</gene>
<sequence length="243" mass="26533">MFILFGIGLLPRVPYRVKLLLVVLLGITVSIWLSSTYHGCKNGIAKISSGLISDDEIETHTHEVSKEGSVIHTLPYSRDDDEVELDVETAIHYSLSSVSMGGKDPMNMGMKGALYSEVKLRLHRNPVWDIDVEMGAASGNFDLTAYKVKTLSVEAGASSIQIKLGDLLNYSEIKIETGASSVNIMIPKSVSCRLEVESGLSGFEAQGFTKRGAFEYFSQGSVSGKDVFIKVEQGLSSLNIERY</sequence>
<keyword evidence="2" id="KW-1185">Reference proteome</keyword>
<comment type="caution">
    <text evidence="1">The sequence shown here is derived from an EMBL/GenBank/DDBJ whole genome shotgun (WGS) entry which is preliminary data.</text>
</comment>
<dbReference type="EMBL" id="JAEAOA010000085">
    <property type="protein sequence ID" value="KAK3605129.1"/>
    <property type="molecule type" value="Genomic_DNA"/>
</dbReference>
<dbReference type="AlphaFoldDB" id="A0AAE0W8L6"/>
<reference evidence="1" key="2">
    <citation type="journal article" date="2021" name="Genome Biol. Evol.">
        <title>Developing a high-quality reference genome for a parasitic bivalve with doubly uniparental inheritance (Bivalvia: Unionida).</title>
        <authorList>
            <person name="Smith C.H."/>
        </authorList>
    </citation>
    <scope>NUCLEOTIDE SEQUENCE</scope>
    <source>
        <strain evidence="1">CHS0354</strain>
        <tissue evidence="1">Mantle</tissue>
    </source>
</reference>
<evidence type="ECO:0008006" key="3">
    <source>
        <dbReference type="Google" id="ProtNLM"/>
    </source>
</evidence>
<reference evidence="1" key="3">
    <citation type="submission" date="2023-05" db="EMBL/GenBank/DDBJ databases">
        <authorList>
            <person name="Smith C.H."/>
        </authorList>
    </citation>
    <scope>NUCLEOTIDE SEQUENCE</scope>
    <source>
        <strain evidence="1">CHS0354</strain>
        <tissue evidence="1">Mantle</tissue>
    </source>
</reference>
<protein>
    <recommendedName>
        <fullName evidence="3">DUF2154 domain-containing protein</fullName>
    </recommendedName>
</protein>